<keyword evidence="3" id="KW-1185">Reference proteome</keyword>
<accession>A0A318KM07</accession>
<dbReference type="EMBL" id="QJKI01000009">
    <property type="protein sequence ID" value="PXX78821.1"/>
    <property type="molecule type" value="Genomic_DNA"/>
</dbReference>
<dbReference type="InterPro" id="IPR007844">
    <property type="entry name" value="AsmA"/>
</dbReference>
<dbReference type="Pfam" id="PF05170">
    <property type="entry name" value="AsmA"/>
    <property type="match status" value="1"/>
</dbReference>
<reference evidence="2 3" key="1">
    <citation type="submission" date="2018-05" db="EMBL/GenBank/DDBJ databases">
        <title>Genomic Encyclopedia of Type Strains, Phase IV (KMG-IV): sequencing the most valuable type-strain genomes for metagenomic binning, comparative biology and taxonomic classification.</title>
        <authorList>
            <person name="Goeker M."/>
        </authorList>
    </citation>
    <scope>NUCLEOTIDE SEQUENCE [LARGE SCALE GENOMIC DNA]</scope>
    <source>
        <strain evidence="2 3">DSM 29661</strain>
    </source>
</reference>
<evidence type="ECO:0000313" key="3">
    <source>
        <dbReference type="Proteomes" id="UP000247555"/>
    </source>
</evidence>
<dbReference type="GO" id="GO:0005886">
    <property type="term" value="C:plasma membrane"/>
    <property type="evidence" value="ECO:0007669"/>
    <property type="project" value="TreeGrafter"/>
</dbReference>
<dbReference type="OrthoDB" id="9766390at2"/>
<dbReference type="PANTHER" id="PTHR30441:SF4">
    <property type="entry name" value="PROTEIN ASMA"/>
    <property type="match status" value="1"/>
</dbReference>
<dbReference type="PANTHER" id="PTHR30441">
    <property type="entry name" value="DUF748 DOMAIN-CONTAINING PROTEIN"/>
    <property type="match status" value="1"/>
</dbReference>
<evidence type="ECO:0000259" key="1">
    <source>
        <dbReference type="Pfam" id="PF05170"/>
    </source>
</evidence>
<dbReference type="GO" id="GO:0090313">
    <property type="term" value="P:regulation of protein targeting to membrane"/>
    <property type="evidence" value="ECO:0007669"/>
    <property type="project" value="TreeGrafter"/>
</dbReference>
<name>A0A318KM07_9NEIS</name>
<evidence type="ECO:0000313" key="2">
    <source>
        <dbReference type="EMBL" id="PXX78821.1"/>
    </source>
</evidence>
<proteinExistence type="predicted"/>
<sequence>MKWTSGLLRLTPYRLKMLGVLLALLVLVFITALSVFYARFDPEQVRMQLADALQTDGRTLSIGQISPAVFPRPGIKIDQISLSAPNASPDGDGPLFTLRRAEIRLAWLPLLQAQKVVHAIKLDGVRLNLRREADGRWNFADLLEQKTASSLVVKLDSLKLADLNATVDDRVFKREFSLSEGSMEASGMLGNAQLSLAGLLKSGEHQAAVVLESPLNVAEEQLTLDPFKLTATGLVAGLTDSRAELTGTVRVNLVSRQMTAENLQASLSSREPSVSLTARMPSADWSQGKAGFQAPSLDFNAALNNKGSSYSFSGQLKDISGNWQALAATELTGAMSWKAGEHTLTAQLKAPVTLSNWEIFRLTPVTVDTTLATPLLPRGQLKAAAKGELVANLARQQVTSKLNGQIDGQRFDFNARQDGFITPAHTVNLSLGKLDLNRYLAESTGNQVGLFYGQRKFDFDWMNALNLSGDLRIAELTAGRFAMQQIGAKLSMRPEKLLLEDVTALIYGGNLNGRLELTPGEQPKLVMFETLSGMRIRPLLRDLFDIDRLDGKGRLEATLTAEGQTFTQLRKSLNGTVRVGLTEGALMGVDMVEAIKRLPTELARLTDDPSKRTDFQSLSAQFNFSNGVARNHDLRLNSSLFSLQGHGKVDLVGNIIDYAMRVQPNILVFTNTKEMNVPLKITGALNAPTYALDFNALVKDKKTILEKQQVLKEQLSNQFNLFKTTP</sequence>
<organism evidence="2 3">
    <name type="scientific">Rivihabitans pingtungensis</name>
    <dbReference type="NCBI Taxonomy" id="1054498"/>
    <lineage>
        <taxon>Bacteria</taxon>
        <taxon>Pseudomonadati</taxon>
        <taxon>Pseudomonadota</taxon>
        <taxon>Betaproteobacteria</taxon>
        <taxon>Neisseriales</taxon>
        <taxon>Aquaspirillaceae</taxon>
        <taxon>Rivihabitans</taxon>
    </lineage>
</organism>
<dbReference type="RefSeq" id="WP_110390744.1">
    <property type="nucleotide sequence ID" value="NZ_CALCOA010000001.1"/>
</dbReference>
<feature type="domain" description="AsmA" evidence="1">
    <location>
        <begin position="12"/>
        <end position="633"/>
    </location>
</feature>
<comment type="caution">
    <text evidence="2">The sequence shown here is derived from an EMBL/GenBank/DDBJ whole genome shotgun (WGS) entry which is preliminary data.</text>
</comment>
<dbReference type="Proteomes" id="UP000247555">
    <property type="component" value="Unassembled WGS sequence"/>
</dbReference>
<dbReference type="AlphaFoldDB" id="A0A318KM07"/>
<dbReference type="InterPro" id="IPR052894">
    <property type="entry name" value="AsmA-related"/>
</dbReference>
<gene>
    <name evidence="2" type="ORF">DFR34_10944</name>
</gene>
<protein>
    <submittedName>
        <fullName evidence="2">AsmA protein</fullName>
    </submittedName>
</protein>